<evidence type="ECO:0000313" key="3">
    <source>
        <dbReference type="EMBL" id="KAK1791732.1"/>
    </source>
</evidence>
<feature type="transmembrane region" description="Helical" evidence="2">
    <location>
        <begin position="49"/>
        <end position="73"/>
    </location>
</feature>
<evidence type="ECO:0000313" key="4">
    <source>
        <dbReference type="Proteomes" id="UP001239994"/>
    </source>
</evidence>
<feature type="compositionally biased region" description="Low complexity" evidence="1">
    <location>
        <begin position="212"/>
        <end position="232"/>
    </location>
</feature>
<keyword evidence="4" id="KW-1185">Reference proteome</keyword>
<comment type="caution">
    <text evidence="3">The sequence shown here is derived from an EMBL/GenBank/DDBJ whole genome shotgun (WGS) entry which is preliminary data.</text>
</comment>
<keyword evidence="2" id="KW-1133">Transmembrane helix</keyword>
<organism evidence="3 4">
    <name type="scientific">Electrophorus voltai</name>
    <dbReference type="NCBI Taxonomy" id="2609070"/>
    <lineage>
        <taxon>Eukaryota</taxon>
        <taxon>Metazoa</taxon>
        <taxon>Chordata</taxon>
        <taxon>Craniata</taxon>
        <taxon>Vertebrata</taxon>
        <taxon>Euteleostomi</taxon>
        <taxon>Actinopterygii</taxon>
        <taxon>Neopterygii</taxon>
        <taxon>Teleostei</taxon>
        <taxon>Ostariophysi</taxon>
        <taxon>Gymnotiformes</taxon>
        <taxon>Gymnotoidei</taxon>
        <taxon>Gymnotidae</taxon>
        <taxon>Electrophorus</taxon>
    </lineage>
</organism>
<dbReference type="AlphaFoldDB" id="A0AAD9DU16"/>
<evidence type="ECO:0000256" key="1">
    <source>
        <dbReference type="SAM" id="MobiDB-lite"/>
    </source>
</evidence>
<name>A0AAD9DU16_9TELE</name>
<feature type="region of interest" description="Disordered" evidence="1">
    <location>
        <begin position="203"/>
        <end position="232"/>
    </location>
</feature>
<accession>A0AAD9DU16</accession>
<reference evidence="3" key="1">
    <citation type="submission" date="2023-03" db="EMBL/GenBank/DDBJ databases">
        <title>Electrophorus voltai genome.</title>
        <authorList>
            <person name="Bian C."/>
        </authorList>
    </citation>
    <scope>NUCLEOTIDE SEQUENCE</scope>
    <source>
        <strain evidence="3">CB-2022</strain>
        <tissue evidence="3">Muscle</tissue>
    </source>
</reference>
<protein>
    <submittedName>
        <fullName evidence="3">Uncharacterized protein</fullName>
    </submittedName>
</protein>
<proteinExistence type="predicted"/>
<evidence type="ECO:0000256" key="2">
    <source>
        <dbReference type="SAM" id="Phobius"/>
    </source>
</evidence>
<keyword evidence="2" id="KW-0472">Membrane</keyword>
<dbReference type="EMBL" id="JAROKS010000020">
    <property type="protein sequence ID" value="KAK1791732.1"/>
    <property type="molecule type" value="Genomic_DNA"/>
</dbReference>
<dbReference type="Proteomes" id="UP001239994">
    <property type="component" value="Unassembled WGS sequence"/>
</dbReference>
<sequence>MTQTQTRFRGVGRVRPGGAGLESTGVAGSRNLTAGCAVAGLAGRNRPPAAGCCCGLLSLFFFFFLSSGLFFTLCSVLPVDERQLHPHCLLLFCSRFLKTGIIAGRKRPAPFANGYGNDPLGRQQFTVAADVSSMPRLPTGNGQSRCGELRPLAAASSWDPMLTCAFRCTTPPITRITELVPYKKPEPGNRARCVIHGPASIMARGPGRRGRGASFSSARARAEQQAGEQSAGSWLTLPAHCQRTPRSQGYHRNNMDGLMTARPGAVTGRLLSACPCPQGMWGGVGWGG</sequence>
<keyword evidence="2" id="KW-0812">Transmembrane</keyword>
<gene>
    <name evidence="3" type="ORF">P4O66_013719</name>
</gene>